<dbReference type="NCBIfam" id="NF004846">
    <property type="entry name" value="PRK06197.1"/>
    <property type="match status" value="1"/>
</dbReference>
<dbReference type="PRINTS" id="PR00081">
    <property type="entry name" value="GDHRDH"/>
</dbReference>
<reference evidence="2 3" key="1">
    <citation type="submission" date="2014-07" db="EMBL/GenBank/DDBJ databases">
        <authorList>
            <person name="Zhang J.E."/>
            <person name="Yang H."/>
            <person name="Guo J."/>
            <person name="Deng Z."/>
            <person name="Luo H."/>
            <person name="Luo M."/>
            <person name="Zhao B."/>
        </authorList>
    </citation>
    <scope>NUCLEOTIDE SEQUENCE [LARGE SCALE GENOMIC DNA]</scope>
    <source>
        <strain evidence="2 3">1CP</strain>
    </source>
</reference>
<evidence type="ECO:0000313" key="2">
    <source>
        <dbReference type="EMBL" id="ANS25899.1"/>
    </source>
</evidence>
<dbReference type="Gene3D" id="3.40.50.720">
    <property type="entry name" value="NAD(P)-binding Rossmann-like Domain"/>
    <property type="match status" value="1"/>
</dbReference>
<dbReference type="AlphaFoldDB" id="A0A1B1JZV8"/>
<keyword evidence="1" id="KW-0560">Oxidoreductase</keyword>
<proteinExistence type="predicted"/>
<dbReference type="PATRIC" id="fig|37919.13.peg.1190"/>
<accession>A0A1B1JZV8</accession>
<dbReference type="SUPFAM" id="SSF51735">
    <property type="entry name" value="NAD(P)-binding Rossmann-fold domains"/>
    <property type="match status" value="1"/>
</dbReference>
<dbReference type="InterPro" id="IPR036291">
    <property type="entry name" value="NAD(P)-bd_dom_sf"/>
</dbReference>
<organism evidence="2 3">
    <name type="scientific">Rhodococcus opacus</name>
    <name type="common">Nocardia opaca</name>
    <dbReference type="NCBI Taxonomy" id="37919"/>
    <lineage>
        <taxon>Bacteria</taxon>
        <taxon>Bacillati</taxon>
        <taxon>Actinomycetota</taxon>
        <taxon>Actinomycetes</taxon>
        <taxon>Mycobacteriales</taxon>
        <taxon>Nocardiaceae</taxon>
        <taxon>Rhodococcus</taxon>
    </lineage>
</organism>
<dbReference type="PANTHER" id="PTHR43157">
    <property type="entry name" value="PHOSPHATIDYLINOSITOL-GLYCAN BIOSYNTHESIS CLASS F PROTEIN-RELATED"/>
    <property type="match status" value="1"/>
</dbReference>
<dbReference type="CDD" id="cd05327">
    <property type="entry name" value="retinol-DH_like_SDR_c_like"/>
    <property type="match status" value="1"/>
</dbReference>
<dbReference type="EMBL" id="CP009111">
    <property type="protein sequence ID" value="ANS25899.1"/>
    <property type="molecule type" value="Genomic_DNA"/>
</dbReference>
<dbReference type="GO" id="GO:0016491">
    <property type="term" value="F:oxidoreductase activity"/>
    <property type="evidence" value="ECO:0007669"/>
    <property type="project" value="UniProtKB-KW"/>
</dbReference>
<evidence type="ECO:0000256" key="1">
    <source>
        <dbReference type="ARBA" id="ARBA00023002"/>
    </source>
</evidence>
<dbReference type="Proteomes" id="UP000186108">
    <property type="component" value="Chromosome"/>
</dbReference>
<dbReference type="Pfam" id="PF00106">
    <property type="entry name" value="adh_short"/>
    <property type="match status" value="1"/>
</dbReference>
<dbReference type="InterPro" id="IPR002347">
    <property type="entry name" value="SDR_fam"/>
</dbReference>
<gene>
    <name evidence="2" type="ORF">R1CP_05855</name>
</gene>
<dbReference type="PANTHER" id="PTHR43157:SF31">
    <property type="entry name" value="PHOSPHATIDYLINOSITOL-GLYCAN BIOSYNTHESIS CLASS F PROTEIN"/>
    <property type="match status" value="1"/>
</dbReference>
<dbReference type="RefSeq" id="WP_065489318.1">
    <property type="nucleotide sequence ID" value="NZ_CP009111.1"/>
</dbReference>
<protein>
    <submittedName>
        <fullName evidence="2">Protochlorophyllide reductase</fullName>
    </submittedName>
</protein>
<sequence>MTKWTASDIVDQSGRTFVVTGANSGLGEVAARALGKAGAHVVLACRNTHKGEVVARSIGDNAEVRRLDLSDLASVREFAAGVESVDVLVNNAGVMAVPQRKTADGFEMQIGTNHLGHFALTGLLLDKITDRVATMSSAAHQAGTIHLDDLNWERRKYNRWSAYGQSKLANLLFTYELQRRLSAAGSPVKAVAAHPGYASTNLQAHTESVQDKLMAVGNRIFAQSAEMGTLPMLYAATAPDVIGGSYIGPDGLFEQRGHPKVVGSNKKSRDEHTARALWALSEDLTGVEFKFG</sequence>
<evidence type="ECO:0000313" key="3">
    <source>
        <dbReference type="Proteomes" id="UP000186108"/>
    </source>
</evidence>
<name>A0A1B1JZV8_RHOOP</name>